<dbReference type="PANTHER" id="PTHR30590">
    <property type="entry name" value="INNER MEMBRANE PROTEIN"/>
    <property type="match status" value="1"/>
</dbReference>
<dbReference type="RefSeq" id="WP_126421616.1">
    <property type="nucleotide sequence ID" value="NZ_AP018827.1"/>
</dbReference>
<protein>
    <submittedName>
        <fullName evidence="3">Putative inner membrane protein</fullName>
    </submittedName>
</protein>
<dbReference type="AlphaFoldDB" id="A0A3G9G7A6"/>
<keyword evidence="1" id="KW-0812">Transmembrane</keyword>
<accession>A0A3G9G7A6</accession>
<keyword evidence="1" id="KW-1133">Transmembrane helix</keyword>
<dbReference type="OrthoDB" id="9807744at2"/>
<evidence type="ECO:0000256" key="1">
    <source>
        <dbReference type="SAM" id="Phobius"/>
    </source>
</evidence>
<feature type="transmembrane region" description="Helical" evidence="1">
    <location>
        <begin position="12"/>
        <end position="32"/>
    </location>
</feature>
<reference evidence="4" key="2">
    <citation type="journal article" date="2017" name="Plant Physiol. Biochem.">
        <title>Differential oxidative and antioxidative response of duckweed Lemna minor toward plant growth promoting/inhibiting bacteria.</title>
        <authorList>
            <person name="Ishizawa H."/>
            <person name="Kuroda M."/>
            <person name="Morikawa M."/>
            <person name="Ike M."/>
        </authorList>
    </citation>
    <scope>NUCLEOTIDE SEQUENCE [LARGE SCALE GENOMIC DNA]</scope>
    <source>
        <strain evidence="4">M6</strain>
    </source>
</reference>
<evidence type="ECO:0000259" key="2">
    <source>
        <dbReference type="Pfam" id="PF04235"/>
    </source>
</evidence>
<gene>
    <name evidence="3" type="ORF">EM6_1518</name>
</gene>
<feature type="domain" description="DUF418" evidence="2">
    <location>
        <begin position="229"/>
        <end position="386"/>
    </location>
</feature>
<dbReference type="InterPro" id="IPR007349">
    <property type="entry name" value="DUF418"/>
</dbReference>
<feature type="transmembrane region" description="Helical" evidence="1">
    <location>
        <begin position="239"/>
        <end position="257"/>
    </location>
</feature>
<feature type="transmembrane region" description="Helical" evidence="1">
    <location>
        <begin position="142"/>
        <end position="162"/>
    </location>
</feature>
<feature type="transmembrane region" description="Helical" evidence="1">
    <location>
        <begin position="318"/>
        <end position="336"/>
    </location>
</feature>
<sequence>MSAKRYPALDYIRGFALLGILIVNAPAFGWPLEVYMNPARATIPLSDPDRQAWWVIHTFFESKCLTLFAMLFGISLFLVGQKDDPATPVTQTVRFRRLVWLALIGVGHGAAIWVGDILLMYALCGLFYILTVRTPHLLRWGIFAWALGGLMVVGAGFILSFVPREQLGEALSGSDGLSFAETIRLMQGTFAQSLHANFVMWAMSIFSQIAVFAPKVIGLMMIGLGLFKVGYFEARRTLWHLLAIIIGTVALGVIGWQNLIILRENFPEPEIYGSHRAAAEFLSLFVSLGYASALMLLSRLPVAKGVTALLSPVGRMAFTNYLSQSLIMTAIFYGGRGLGLYGQVSLSQMVPIVASIWVFQIVVSSLWLRAFRYGPFEWVWRCLSHGRWVALR</sequence>
<feature type="transmembrane region" description="Helical" evidence="1">
    <location>
        <begin position="277"/>
        <end position="297"/>
    </location>
</feature>
<evidence type="ECO:0000313" key="3">
    <source>
        <dbReference type="EMBL" id="BBF80924.1"/>
    </source>
</evidence>
<dbReference type="Proteomes" id="UP000278756">
    <property type="component" value="Chromosome 1"/>
</dbReference>
<proteinExistence type="predicted"/>
<reference evidence="4" key="1">
    <citation type="journal article" date="2017" name="Biotechnol. Biofuels">
        <title>Evaluation of environmental bacterial communities as a factor affecting the growth of duckweed Lemna minor.</title>
        <authorList>
            <person name="Ishizawa H."/>
            <person name="Kuroda M."/>
            <person name="Morikawa M."/>
            <person name="Ike M."/>
        </authorList>
    </citation>
    <scope>NUCLEOTIDE SEQUENCE [LARGE SCALE GENOMIC DNA]</scope>
    <source>
        <strain evidence="4">M6</strain>
    </source>
</reference>
<feature type="transmembrane region" description="Helical" evidence="1">
    <location>
        <begin position="52"/>
        <end position="79"/>
    </location>
</feature>
<organism evidence="3 4">
    <name type="scientific">Asticcacaulis excentricus</name>
    <dbReference type="NCBI Taxonomy" id="78587"/>
    <lineage>
        <taxon>Bacteria</taxon>
        <taxon>Pseudomonadati</taxon>
        <taxon>Pseudomonadota</taxon>
        <taxon>Alphaproteobacteria</taxon>
        <taxon>Caulobacterales</taxon>
        <taxon>Caulobacteraceae</taxon>
        <taxon>Asticcacaulis</taxon>
    </lineage>
</organism>
<dbReference type="PANTHER" id="PTHR30590:SF2">
    <property type="entry name" value="INNER MEMBRANE PROTEIN"/>
    <property type="match status" value="1"/>
</dbReference>
<keyword evidence="1" id="KW-0472">Membrane</keyword>
<dbReference type="EMBL" id="AP018827">
    <property type="protein sequence ID" value="BBF80924.1"/>
    <property type="molecule type" value="Genomic_DNA"/>
</dbReference>
<evidence type="ECO:0000313" key="4">
    <source>
        <dbReference type="Proteomes" id="UP000278756"/>
    </source>
</evidence>
<feature type="transmembrane region" description="Helical" evidence="1">
    <location>
        <begin position="100"/>
        <end position="130"/>
    </location>
</feature>
<feature type="transmembrane region" description="Helical" evidence="1">
    <location>
        <begin position="348"/>
        <end position="368"/>
    </location>
</feature>
<feature type="transmembrane region" description="Helical" evidence="1">
    <location>
        <begin position="209"/>
        <end position="227"/>
    </location>
</feature>
<name>A0A3G9G7A6_9CAUL</name>
<dbReference type="InterPro" id="IPR052529">
    <property type="entry name" value="Bact_Transport_Assoc"/>
</dbReference>
<dbReference type="Pfam" id="PF04235">
    <property type="entry name" value="DUF418"/>
    <property type="match status" value="1"/>
</dbReference>